<keyword evidence="3" id="KW-1185">Reference proteome</keyword>
<name>A0A5C0SI04_CRATE</name>
<dbReference type="KEGG" id="crs:FQB35_12405"/>
<evidence type="ECO:0000313" key="2">
    <source>
        <dbReference type="EMBL" id="QEK13054.1"/>
    </source>
</evidence>
<evidence type="ECO:0000256" key="1">
    <source>
        <dbReference type="SAM" id="Coils"/>
    </source>
</evidence>
<sequence length="73" mass="8869">MKDSTQMINFIIQKKFKEVLDAKKQGRLYDFRNELKKELEVALEELHNTKEKEKMEHFLEKVKKLKVKKGYIN</sequence>
<dbReference type="EMBL" id="CP042243">
    <property type="protein sequence ID" value="QEK13054.1"/>
    <property type="molecule type" value="Genomic_DNA"/>
</dbReference>
<dbReference type="Proteomes" id="UP000324646">
    <property type="component" value="Chromosome"/>
</dbReference>
<dbReference type="AlphaFoldDB" id="A0A5C0SI04"/>
<protein>
    <submittedName>
        <fullName evidence="2">Uncharacterized protein</fullName>
    </submittedName>
</protein>
<keyword evidence="1" id="KW-0175">Coiled coil</keyword>
<dbReference type="OrthoDB" id="9867453at2"/>
<reference evidence="2 3" key="1">
    <citation type="submission" date="2019-07" db="EMBL/GenBank/DDBJ databases">
        <title>Complete genome of Crassaminicella thermophila SY095.</title>
        <authorList>
            <person name="Li X."/>
        </authorList>
    </citation>
    <scope>NUCLEOTIDE SEQUENCE [LARGE SCALE GENOMIC DNA]</scope>
    <source>
        <strain evidence="2 3">SY095</strain>
    </source>
</reference>
<gene>
    <name evidence="2" type="ORF">FQB35_12405</name>
</gene>
<evidence type="ECO:0000313" key="3">
    <source>
        <dbReference type="Proteomes" id="UP000324646"/>
    </source>
</evidence>
<feature type="coiled-coil region" evidence="1">
    <location>
        <begin position="32"/>
        <end position="68"/>
    </location>
</feature>
<dbReference type="RefSeq" id="WP_148810192.1">
    <property type="nucleotide sequence ID" value="NZ_CP042243.1"/>
</dbReference>
<proteinExistence type="predicted"/>
<accession>A0A5C0SI04</accession>
<organism evidence="2 3">
    <name type="scientific">Crassaminicella thermophila</name>
    <dbReference type="NCBI Taxonomy" id="2599308"/>
    <lineage>
        <taxon>Bacteria</taxon>
        <taxon>Bacillati</taxon>
        <taxon>Bacillota</taxon>
        <taxon>Clostridia</taxon>
        <taxon>Eubacteriales</taxon>
        <taxon>Clostridiaceae</taxon>
        <taxon>Crassaminicella</taxon>
    </lineage>
</organism>